<organism evidence="1 2">
    <name type="scientific">Tropicibacter oceani</name>
    <dbReference type="NCBI Taxonomy" id="3058420"/>
    <lineage>
        <taxon>Bacteria</taxon>
        <taxon>Pseudomonadati</taxon>
        <taxon>Pseudomonadota</taxon>
        <taxon>Alphaproteobacteria</taxon>
        <taxon>Rhodobacterales</taxon>
        <taxon>Roseobacteraceae</taxon>
        <taxon>Tropicibacter</taxon>
    </lineage>
</organism>
<sequence>MEQARQQYQDILDAMTDAMRDRNAAAFLPHIQLPMIMTTVDGTITYDDPDQVTASFDRYMNELDSRGVDQLKRICISARVDDLGVLDGYHQTSLFKGADLAIEPFTTRLKFRRGAGGGWKNFRSESGLANESWPILPDHAHQQPPQGFEGDDMKAFGLFQALLNVVTQHYLTGNVEGLHSCVAYPLEMQGRHGDTVIRNFAELRADFQLYLDEFRIHSVTDILRIVRNARFVSDTEIRGQYKTYILNKERFVVDPYESEMTLALMPDGTWRMKAVHHSLGHLNWRREEVTQ</sequence>
<gene>
    <name evidence="1" type="ORF">QF118_08955</name>
</gene>
<accession>A0ABY8QNR0</accession>
<name>A0ABY8QNR0_9RHOB</name>
<dbReference type="Proteomes" id="UP001241605">
    <property type="component" value="Chromosome"/>
</dbReference>
<evidence type="ECO:0000313" key="2">
    <source>
        <dbReference type="Proteomes" id="UP001241605"/>
    </source>
</evidence>
<keyword evidence="2" id="KW-1185">Reference proteome</keyword>
<dbReference type="EMBL" id="CP124616">
    <property type="protein sequence ID" value="WGW05656.1"/>
    <property type="molecule type" value="Genomic_DNA"/>
</dbReference>
<dbReference type="RefSeq" id="WP_282302280.1">
    <property type="nucleotide sequence ID" value="NZ_CP124616.1"/>
</dbReference>
<proteinExistence type="predicted"/>
<protein>
    <recommendedName>
        <fullName evidence="3">SnoaL-like domain-containing protein</fullName>
    </recommendedName>
</protein>
<evidence type="ECO:0000313" key="1">
    <source>
        <dbReference type="EMBL" id="WGW05656.1"/>
    </source>
</evidence>
<evidence type="ECO:0008006" key="3">
    <source>
        <dbReference type="Google" id="ProtNLM"/>
    </source>
</evidence>
<reference evidence="1 2" key="1">
    <citation type="submission" date="2023-05" db="EMBL/GenBank/DDBJ databases">
        <title>YMD87, complete Genome.</title>
        <authorList>
            <person name="Zhang J."/>
            <person name="Xu X."/>
        </authorList>
    </citation>
    <scope>NUCLEOTIDE SEQUENCE [LARGE SCALE GENOMIC DNA]</scope>
    <source>
        <strain evidence="1 2">YMD87</strain>
    </source>
</reference>